<evidence type="ECO:0000259" key="1">
    <source>
        <dbReference type="PROSITE" id="PS00028"/>
    </source>
</evidence>
<protein>
    <submittedName>
        <fullName evidence="2">Zinc finger C2H2-type domain protein</fullName>
    </submittedName>
</protein>
<dbReference type="KEGG" id="sis:LS215_0698"/>
<proteinExistence type="predicted"/>
<evidence type="ECO:0000313" key="2">
    <source>
        <dbReference type="EMBL" id="ACP34773.1"/>
    </source>
</evidence>
<reference evidence="2 3" key="1">
    <citation type="journal article" date="2009" name="Proc. Natl. Acad. Sci. U.S.A.">
        <title>Biogeography of the Sulfolobus islandicus pan-genome.</title>
        <authorList>
            <person name="Reno M.L."/>
            <person name="Held N.L."/>
            <person name="Fields C.J."/>
            <person name="Burke P.V."/>
            <person name="Whitaker R.J."/>
        </authorList>
    </citation>
    <scope>NUCLEOTIDE SEQUENCE [LARGE SCALE GENOMIC DNA]</scope>
    <source>
        <strain evidence="3">L.S.2.15 / Lassen #1</strain>
    </source>
</reference>
<organism evidence="2 3">
    <name type="scientific">Saccharolobus islandicus (strain L.S.2.15 / Lassen #1)</name>
    <name type="common">Sulfolobus islandicus</name>
    <dbReference type="NCBI Taxonomy" id="429572"/>
    <lineage>
        <taxon>Archaea</taxon>
        <taxon>Thermoproteota</taxon>
        <taxon>Thermoprotei</taxon>
        <taxon>Sulfolobales</taxon>
        <taxon>Sulfolobaceae</taxon>
        <taxon>Saccharolobus</taxon>
    </lineage>
</organism>
<sequence>MGYRCPLCKGLFNSFHSLKIHIIKSHVHKVCQLCGKETKNLTMHYRMMAKNDFLHLIVSCIVTECTYIDDGEIRRLVINLVKVILDESIPLDIISKKANQTENIKALD</sequence>
<dbReference type="AlphaFoldDB" id="C3MMF0"/>
<accession>C3MMF0</accession>
<dbReference type="EMBL" id="CP001399">
    <property type="protein sequence ID" value="ACP34773.1"/>
    <property type="molecule type" value="Genomic_DNA"/>
</dbReference>
<dbReference type="InterPro" id="IPR013087">
    <property type="entry name" value="Znf_C2H2_type"/>
</dbReference>
<dbReference type="Proteomes" id="UP000001747">
    <property type="component" value="Chromosome"/>
</dbReference>
<gene>
    <name evidence="2" type="ordered locus">LS215_0698</name>
</gene>
<name>C3MMF0_SACI2</name>
<dbReference type="PROSITE" id="PS00028">
    <property type="entry name" value="ZINC_FINGER_C2H2_1"/>
    <property type="match status" value="1"/>
</dbReference>
<evidence type="ECO:0000313" key="3">
    <source>
        <dbReference type="Proteomes" id="UP000001747"/>
    </source>
</evidence>
<feature type="domain" description="C2H2-type" evidence="1">
    <location>
        <begin position="5"/>
        <end position="26"/>
    </location>
</feature>
<dbReference type="HOGENOM" id="CLU_2191140_0_0_2"/>